<dbReference type="Pfam" id="PF18944">
    <property type="entry name" value="DUF5691"/>
    <property type="match status" value="1"/>
</dbReference>
<proteinExistence type="predicted"/>
<accession>A0A1V9FJ57</accession>
<dbReference type="RefSeq" id="WP_081165566.1">
    <property type="nucleotide sequence ID" value="NZ_LWBP01000188.1"/>
</dbReference>
<name>A0A1V9FJ57_9BACT</name>
<organism evidence="1 2">
    <name type="scientific">Niastella populi</name>
    <dbReference type="NCBI Taxonomy" id="550983"/>
    <lineage>
        <taxon>Bacteria</taxon>
        <taxon>Pseudomonadati</taxon>
        <taxon>Bacteroidota</taxon>
        <taxon>Chitinophagia</taxon>
        <taxon>Chitinophagales</taxon>
        <taxon>Chitinophagaceae</taxon>
        <taxon>Niastella</taxon>
    </lineage>
</organism>
<keyword evidence="2" id="KW-1185">Reference proteome</keyword>
<comment type="caution">
    <text evidence="1">The sequence shown here is derived from an EMBL/GenBank/DDBJ whole genome shotgun (WGS) entry which is preliminary data.</text>
</comment>
<dbReference type="AlphaFoldDB" id="A0A1V9FJ57"/>
<evidence type="ECO:0000313" key="2">
    <source>
        <dbReference type="Proteomes" id="UP000192276"/>
    </source>
</evidence>
<gene>
    <name evidence="1" type="ORF">A4R26_02800</name>
</gene>
<dbReference type="STRING" id="550983.A4R26_02800"/>
<dbReference type="OrthoDB" id="262508at2"/>
<sequence length="483" mass="54960">MQTWDQIINTALLGTDKRGPGANELPAALAEAAAIIQQKTTDKEEQFLQTAALAFNYRQCGTMPLKKENVTIEKAAPEEKQYCSLLAVQTLNDILDSESNSLLQFWLQQCSDKARIVTPEFVPLLMNMGIQQKKLQHLVVACCGKRGEWLSRFNPEWNFSTASTDEDLWQTGSPEQRKLVLEQVRKVDPETARAWLMQTWPQEDAGTKIEFLLLLGINIGAADIVFLESLSKEKSKKVKDIALWLLKQIPGSPVVLQYQQLLQQSVTNGRKGLQVELPALDENILKTGIDKLSNNKDYTDDEFVAMQLIQAVPPSFWETHLQSTPDVIIKTWQKDATGKKLLPAIVQAVVAFKDQRWATAFMQNSHVFYIDIIPLLPVKEQEFYSIKFIGQFAENVIEHAIKREDTWSIDLTRAIFIHTARSVYQYNRSFYSRYIHCIPVGIIPELAKCAPGEEHLRSTWNNTSEYVTTLVNLKKQTIQSFND</sequence>
<dbReference type="InterPro" id="IPR043746">
    <property type="entry name" value="DUF5691"/>
</dbReference>
<evidence type="ECO:0000313" key="1">
    <source>
        <dbReference type="EMBL" id="OQP58403.1"/>
    </source>
</evidence>
<dbReference type="EMBL" id="LWBP01000188">
    <property type="protein sequence ID" value="OQP58403.1"/>
    <property type="molecule type" value="Genomic_DNA"/>
</dbReference>
<dbReference type="Proteomes" id="UP000192276">
    <property type="component" value="Unassembled WGS sequence"/>
</dbReference>
<protein>
    <submittedName>
        <fullName evidence="1">Uncharacterized protein</fullName>
    </submittedName>
</protein>
<reference evidence="2" key="1">
    <citation type="submission" date="2016-04" db="EMBL/GenBank/DDBJ databases">
        <authorList>
            <person name="Chen L."/>
            <person name="Zhuang W."/>
            <person name="Wang G."/>
        </authorList>
    </citation>
    <scope>NUCLEOTIDE SEQUENCE [LARGE SCALE GENOMIC DNA]</scope>
    <source>
        <strain evidence="2">208</strain>
    </source>
</reference>